<dbReference type="PANTHER" id="PTHR37422">
    <property type="entry name" value="TEICHURONIC ACID BIOSYNTHESIS PROTEIN TUAE"/>
    <property type="match status" value="1"/>
</dbReference>
<name>A0A9J6RCG7_9BACI</name>
<dbReference type="EMBL" id="JAPRAT010000011">
    <property type="protein sequence ID" value="MCZ0702996.1"/>
    <property type="molecule type" value="Genomic_DNA"/>
</dbReference>
<sequence>MSNLITIERKKRGIFILLFLAIINHIMLIYPNSQNISYLTLILIVVTLYNSSIGLSLWILTISTSGIFETQHNMSTFNTLLIAVTGTLLIKEVINSIKTGALQYKKNIIYFVFMLTLTSVISYIFNLDGTSFASNIALFCFLMILIFTARLCYVDHTAINLFLYAFIIATISALVFSAPEIMSDGFRRLSVAGNVRAMSNIVGYSLFTMLISLIYRNYILSSYSYLSFPFTRGNRMIHIFLISIFAILLIMTGSRGVILAIVISFGVMLFFSMLWKGKIRRINKGYLIFSFLMIIIAISLLVSSLPTETELFERLRPSASLYTGDSYFGNIRWLIWETTIREMNGMQWFFGAGLAQFRNLAIKGGFDYYAHSVFVDTFVSLGFIGFSILFLFLLRISYVVIKNRNILTLGLLSYLIISFFTHGMLLNSFFWVNLAIVCGISYKGL</sequence>
<feature type="transmembrane region" description="Helical" evidence="5">
    <location>
        <begin position="236"/>
        <end position="251"/>
    </location>
</feature>
<dbReference type="Pfam" id="PF04932">
    <property type="entry name" value="Wzy_C"/>
    <property type="match status" value="1"/>
</dbReference>
<evidence type="ECO:0000256" key="2">
    <source>
        <dbReference type="ARBA" id="ARBA00022692"/>
    </source>
</evidence>
<evidence type="ECO:0000259" key="6">
    <source>
        <dbReference type="Pfam" id="PF04932"/>
    </source>
</evidence>
<proteinExistence type="predicted"/>
<dbReference type="Proteomes" id="UP001084197">
    <property type="component" value="Unassembled WGS sequence"/>
</dbReference>
<feature type="transmembrane region" description="Helical" evidence="5">
    <location>
        <begin position="257"/>
        <end position="275"/>
    </location>
</feature>
<dbReference type="AlphaFoldDB" id="A0A9J6RCG7"/>
<reference evidence="7" key="1">
    <citation type="submission" date="2022-11" db="EMBL/GenBank/DDBJ databases">
        <title>WGS of Natronobacillus azotifigens 24KS-1, an anaerobic diazotrophic haloalkaliphile from soda-rich habitats.</title>
        <authorList>
            <person name="Sorokin D.Y."/>
            <person name="Merkel A.Y."/>
        </authorList>
    </citation>
    <scope>NUCLEOTIDE SEQUENCE</scope>
    <source>
        <strain evidence="7">24KS-1</strain>
    </source>
</reference>
<keyword evidence="2 5" id="KW-0812">Transmembrane</keyword>
<feature type="transmembrane region" description="Helical" evidence="5">
    <location>
        <begin position="132"/>
        <end position="154"/>
    </location>
</feature>
<evidence type="ECO:0000313" key="8">
    <source>
        <dbReference type="Proteomes" id="UP001084197"/>
    </source>
</evidence>
<feature type="transmembrane region" description="Helical" evidence="5">
    <location>
        <begin position="368"/>
        <end position="394"/>
    </location>
</feature>
<dbReference type="GO" id="GO:0016020">
    <property type="term" value="C:membrane"/>
    <property type="evidence" value="ECO:0007669"/>
    <property type="project" value="UniProtKB-SubCell"/>
</dbReference>
<dbReference type="GO" id="GO:0016874">
    <property type="term" value="F:ligase activity"/>
    <property type="evidence" value="ECO:0007669"/>
    <property type="project" value="UniProtKB-KW"/>
</dbReference>
<dbReference type="RefSeq" id="WP_268779766.1">
    <property type="nucleotide sequence ID" value="NZ_JAPRAT010000011.1"/>
</dbReference>
<feature type="transmembrane region" description="Helical" evidence="5">
    <location>
        <begin position="287"/>
        <end position="305"/>
    </location>
</feature>
<keyword evidence="7" id="KW-0436">Ligase</keyword>
<evidence type="ECO:0000313" key="7">
    <source>
        <dbReference type="EMBL" id="MCZ0702996.1"/>
    </source>
</evidence>
<accession>A0A9J6RCG7</accession>
<evidence type="ECO:0000256" key="5">
    <source>
        <dbReference type="SAM" id="Phobius"/>
    </source>
</evidence>
<feature type="transmembrane region" description="Helical" evidence="5">
    <location>
        <begin position="406"/>
        <end position="425"/>
    </location>
</feature>
<dbReference type="InterPro" id="IPR007016">
    <property type="entry name" value="O-antigen_ligase-rel_domated"/>
</dbReference>
<feature type="transmembrane region" description="Helical" evidence="5">
    <location>
        <begin position="108"/>
        <end position="126"/>
    </location>
</feature>
<dbReference type="PANTHER" id="PTHR37422:SF13">
    <property type="entry name" value="LIPOPOLYSACCHARIDE BIOSYNTHESIS PROTEIN PA4999-RELATED"/>
    <property type="match status" value="1"/>
</dbReference>
<feature type="domain" description="O-antigen ligase-related" evidence="6">
    <location>
        <begin position="241"/>
        <end position="390"/>
    </location>
</feature>
<organism evidence="7 8">
    <name type="scientific">Natronobacillus azotifigens</name>
    <dbReference type="NCBI Taxonomy" id="472978"/>
    <lineage>
        <taxon>Bacteria</taxon>
        <taxon>Bacillati</taxon>
        <taxon>Bacillota</taxon>
        <taxon>Bacilli</taxon>
        <taxon>Bacillales</taxon>
        <taxon>Bacillaceae</taxon>
        <taxon>Natronobacillus</taxon>
    </lineage>
</organism>
<dbReference type="InterPro" id="IPR051533">
    <property type="entry name" value="WaaL-like"/>
</dbReference>
<protein>
    <submittedName>
        <fullName evidence="7">O-antigen ligase family protein</fullName>
    </submittedName>
</protein>
<evidence type="ECO:0000256" key="3">
    <source>
        <dbReference type="ARBA" id="ARBA00022989"/>
    </source>
</evidence>
<feature type="transmembrane region" description="Helical" evidence="5">
    <location>
        <begin position="36"/>
        <end position="60"/>
    </location>
</feature>
<gene>
    <name evidence="7" type="ORF">OWO01_07205</name>
</gene>
<feature type="transmembrane region" description="Helical" evidence="5">
    <location>
        <begin position="161"/>
        <end position="178"/>
    </location>
</feature>
<feature type="transmembrane region" description="Helical" evidence="5">
    <location>
        <begin position="12"/>
        <end position="30"/>
    </location>
</feature>
<evidence type="ECO:0000256" key="1">
    <source>
        <dbReference type="ARBA" id="ARBA00004141"/>
    </source>
</evidence>
<feature type="transmembrane region" description="Helical" evidence="5">
    <location>
        <begin position="198"/>
        <end position="215"/>
    </location>
</feature>
<keyword evidence="4 5" id="KW-0472">Membrane</keyword>
<keyword evidence="3 5" id="KW-1133">Transmembrane helix</keyword>
<keyword evidence="8" id="KW-1185">Reference proteome</keyword>
<comment type="caution">
    <text evidence="7">The sequence shown here is derived from an EMBL/GenBank/DDBJ whole genome shotgun (WGS) entry which is preliminary data.</text>
</comment>
<comment type="subcellular location">
    <subcellularLocation>
        <location evidence="1">Membrane</location>
        <topology evidence="1">Multi-pass membrane protein</topology>
    </subcellularLocation>
</comment>
<evidence type="ECO:0000256" key="4">
    <source>
        <dbReference type="ARBA" id="ARBA00023136"/>
    </source>
</evidence>